<dbReference type="Proteomes" id="UP000194020">
    <property type="component" value="Unassembled WGS sequence"/>
</dbReference>
<evidence type="ECO:0000313" key="1">
    <source>
        <dbReference type="EMBL" id="OSN01538.1"/>
    </source>
</evidence>
<dbReference type="EMBL" id="LUTP01000113">
    <property type="protein sequence ID" value="OSN01538.1"/>
    <property type="molecule type" value="Genomic_DNA"/>
</dbReference>
<organism evidence="1 2">
    <name type="scientific">Lonsdalea iberica</name>
    <dbReference type="NCBI Taxonomy" id="1082703"/>
    <lineage>
        <taxon>Bacteria</taxon>
        <taxon>Pseudomonadati</taxon>
        <taxon>Pseudomonadota</taxon>
        <taxon>Gammaproteobacteria</taxon>
        <taxon>Enterobacterales</taxon>
        <taxon>Pectobacteriaceae</taxon>
        <taxon>Lonsdalea</taxon>
    </lineage>
</organism>
<evidence type="ECO:0000313" key="2">
    <source>
        <dbReference type="Proteomes" id="UP000194020"/>
    </source>
</evidence>
<protein>
    <submittedName>
        <fullName evidence="1">Uncharacterized protein</fullName>
    </submittedName>
</protein>
<dbReference type="AlphaFoldDB" id="A0A1X3RIH9"/>
<sequence>MFDGDGDYTVQICCRIVLYQLLMYGMTHDVAHMLSSTCRYFQQTFFLNTSQKGSEVSGFQFRYRLITDRRKNMIVQAGKQAAWFSDQVLLLLCQPNATVLKLFAGERRRLFSGTLLRRVDI</sequence>
<name>A0A1X3RIH9_9GAMM</name>
<proteinExistence type="predicted"/>
<reference evidence="1 2" key="1">
    <citation type="submission" date="2016-02" db="EMBL/GenBank/DDBJ databases">
        <title>Species-wide whole genome sequencing reveals diversity, host range in Lonsdalea quercina.</title>
        <authorList>
            <person name="Li Y."/>
        </authorList>
    </citation>
    <scope>NUCLEOTIDE SEQUENCE [LARGE SCALE GENOMIC DNA]</scope>
    <source>
        <strain evidence="1 2">LMG 26264</strain>
    </source>
</reference>
<comment type="caution">
    <text evidence="1">The sequence shown here is derived from an EMBL/GenBank/DDBJ whole genome shotgun (WGS) entry which is preliminary data.</text>
</comment>
<accession>A0A1X3RIH9</accession>
<gene>
    <name evidence="1" type="ORF">AU511_16580</name>
</gene>